<reference evidence="2" key="1">
    <citation type="journal article" date="2019" name="Environ. Microbiol.">
        <title>Fungal ecological strategies reflected in gene transcription - a case study of two litter decomposers.</title>
        <authorList>
            <person name="Barbi F."/>
            <person name="Kohler A."/>
            <person name="Barry K."/>
            <person name="Baskaran P."/>
            <person name="Daum C."/>
            <person name="Fauchery L."/>
            <person name="Ihrmark K."/>
            <person name="Kuo A."/>
            <person name="LaButti K."/>
            <person name="Lipzen A."/>
            <person name="Morin E."/>
            <person name="Grigoriev I.V."/>
            <person name="Henrissat B."/>
            <person name="Lindahl B."/>
            <person name="Martin F."/>
        </authorList>
    </citation>
    <scope>NUCLEOTIDE SEQUENCE</scope>
    <source>
        <strain evidence="2">JB14</strain>
    </source>
</reference>
<keyword evidence="3" id="KW-1185">Reference proteome</keyword>
<evidence type="ECO:0000313" key="2">
    <source>
        <dbReference type="EMBL" id="KAE9402778.1"/>
    </source>
</evidence>
<sequence>MRLGNNARSSLMARTLQIIFAMMRNGVAGTTGRNPSINVTLAGAIISSVMTFGLYGHMPVFTKC</sequence>
<name>A0A6A4I028_9AGAR</name>
<dbReference type="EMBL" id="ML769431">
    <property type="protein sequence ID" value="KAE9402778.1"/>
    <property type="molecule type" value="Genomic_DNA"/>
</dbReference>
<proteinExistence type="predicted"/>
<accession>A0A6A4I028</accession>
<dbReference type="Proteomes" id="UP000799118">
    <property type="component" value="Unassembled WGS sequence"/>
</dbReference>
<evidence type="ECO:0000256" key="1">
    <source>
        <dbReference type="SAM" id="Phobius"/>
    </source>
</evidence>
<keyword evidence="1" id="KW-1133">Transmembrane helix</keyword>
<keyword evidence="1" id="KW-0812">Transmembrane</keyword>
<organism evidence="2 3">
    <name type="scientific">Gymnopus androsaceus JB14</name>
    <dbReference type="NCBI Taxonomy" id="1447944"/>
    <lineage>
        <taxon>Eukaryota</taxon>
        <taxon>Fungi</taxon>
        <taxon>Dikarya</taxon>
        <taxon>Basidiomycota</taxon>
        <taxon>Agaricomycotina</taxon>
        <taxon>Agaricomycetes</taxon>
        <taxon>Agaricomycetidae</taxon>
        <taxon>Agaricales</taxon>
        <taxon>Marasmiineae</taxon>
        <taxon>Omphalotaceae</taxon>
        <taxon>Gymnopus</taxon>
    </lineage>
</organism>
<protein>
    <submittedName>
        <fullName evidence="2">Uncharacterized protein</fullName>
    </submittedName>
</protein>
<dbReference type="AlphaFoldDB" id="A0A6A4I028"/>
<evidence type="ECO:0000313" key="3">
    <source>
        <dbReference type="Proteomes" id="UP000799118"/>
    </source>
</evidence>
<gene>
    <name evidence="2" type="ORF">BT96DRAFT_1084113</name>
</gene>
<keyword evidence="1" id="KW-0472">Membrane</keyword>
<feature type="transmembrane region" description="Helical" evidence="1">
    <location>
        <begin position="39"/>
        <end position="58"/>
    </location>
</feature>